<evidence type="ECO:0000313" key="3">
    <source>
        <dbReference type="EMBL" id="MBJ8325634.1"/>
    </source>
</evidence>
<proteinExistence type="predicted"/>
<feature type="region of interest" description="Disordered" evidence="1">
    <location>
        <begin position="29"/>
        <end position="76"/>
    </location>
</feature>
<accession>A0ABS0ZI19</accession>
<evidence type="ECO:0000259" key="2">
    <source>
        <dbReference type="Pfam" id="PF03413"/>
    </source>
</evidence>
<dbReference type="Pfam" id="PF03413">
    <property type="entry name" value="PepSY"/>
    <property type="match status" value="1"/>
</dbReference>
<evidence type="ECO:0000313" key="4">
    <source>
        <dbReference type="Proteomes" id="UP000653045"/>
    </source>
</evidence>
<keyword evidence="4" id="KW-1185">Reference proteome</keyword>
<feature type="compositionally biased region" description="Basic and acidic residues" evidence="1">
    <location>
        <begin position="45"/>
        <end position="71"/>
    </location>
</feature>
<organism evidence="3 4">
    <name type="scientific">Streptococcus pacificus</name>
    <dbReference type="NCBI Taxonomy" id="2740577"/>
    <lineage>
        <taxon>Bacteria</taxon>
        <taxon>Bacillati</taxon>
        <taxon>Bacillota</taxon>
        <taxon>Bacilli</taxon>
        <taxon>Lactobacillales</taxon>
        <taxon>Streptococcaceae</taxon>
        <taxon>Streptococcus</taxon>
    </lineage>
</organism>
<dbReference type="Gene3D" id="3.10.450.40">
    <property type="match status" value="1"/>
</dbReference>
<evidence type="ECO:0000256" key="1">
    <source>
        <dbReference type="SAM" id="MobiDB-lite"/>
    </source>
</evidence>
<sequence>MKENSKKWLLAGVVAILVIVIGGFAIGNGSSENNSPDKNSPTEGTAKKTFDKIKEDSKDSIERQNEEDPKTAESNQSSLIDPITIDFDTAMETALKHAKTGFISKVKIKIEENLPYFEVEIVENDTISFYVIDANKGDILSILNASEIGYTINKPQISVDDIMTLIETQYKGALLNSISLNYDSPDQMFYEVALFLDGAGKELIVSADDASVISEKVGLNTNQLS</sequence>
<comment type="caution">
    <text evidence="3">The sequence shown here is derived from an EMBL/GenBank/DDBJ whole genome shotgun (WGS) entry which is preliminary data.</text>
</comment>
<dbReference type="EMBL" id="JAENBO010000001">
    <property type="protein sequence ID" value="MBJ8325634.1"/>
    <property type="molecule type" value="Genomic_DNA"/>
</dbReference>
<dbReference type="RefSeq" id="WP_199575178.1">
    <property type="nucleotide sequence ID" value="NZ_JAENBO010000001.1"/>
</dbReference>
<reference evidence="3 4" key="1">
    <citation type="journal article" date="2021" name="Int. J. Syst. Evol. Microbiol.">
        <title>Streptococcus vicugnae sp. nov., isolated from faeces of alpacas (Vicugna pacos) and cattle (Bos taurus), Streptococcus zalophi sp. nov., and Streptococcus pacificus sp. nov., isolated from respiratory tract of California sea lions (Zalophus californianus).</title>
        <authorList>
            <person name="Volokhov D.V."/>
            <person name="Zagorodnyaya T.A."/>
            <person name="Shen Z."/>
            <person name="Blom J."/>
            <person name="Furtak V.A."/>
            <person name="Eisenberg T."/>
            <person name="Fan P."/>
            <person name="Jeong K.C."/>
            <person name="Gao Y."/>
            <person name="Zhang S."/>
            <person name="Amselle M."/>
        </authorList>
    </citation>
    <scope>NUCLEOTIDE SEQUENCE [LARGE SCALE GENOMIC DNA]</scope>
    <source>
        <strain evidence="3 4">CSL7591</strain>
    </source>
</reference>
<feature type="compositionally biased region" description="Polar residues" evidence="1">
    <location>
        <begin position="29"/>
        <end position="43"/>
    </location>
</feature>
<feature type="domain" description="PepSY" evidence="2">
    <location>
        <begin position="85"/>
        <end position="142"/>
    </location>
</feature>
<dbReference type="Proteomes" id="UP000653045">
    <property type="component" value="Unassembled WGS sequence"/>
</dbReference>
<dbReference type="InterPro" id="IPR025711">
    <property type="entry name" value="PepSY"/>
</dbReference>
<gene>
    <name evidence="3" type="ORF">JHK62_02925</name>
</gene>
<name>A0ABS0ZI19_9STRE</name>
<protein>
    <submittedName>
        <fullName evidence="3">PepSY domain-containing protein</fullName>
    </submittedName>
</protein>